<keyword evidence="6" id="KW-0812">Transmembrane</keyword>
<keyword evidence="3" id="KW-0732">Signal</keyword>
<dbReference type="Proteomes" id="UP000176493">
    <property type="component" value="Unassembled WGS sequence"/>
</dbReference>
<organism evidence="7 8">
    <name type="scientific">Candidatus Taylorbacteria bacterium RIFCSPHIGHO2_02_49_25</name>
    <dbReference type="NCBI Taxonomy" id="1802305"/>
    <lineage>
        <taxon>Bacteria</taxon>
        <taxon>Candidatus Tayloriibacteriota</taxon>
    </lineage>
</organism>
<comment type="subcellular location">
    <subcellularLocation>
        <location evidence="1">Secreted</location>
    </subcellularLocation>
</comment>
<dbReference type="InterPro" id="IPR059100">
    <property type="entry name" value="TSP3_bac"/>
</dbReference>
<feature type="transmembrane region" description="Helical" evidence="6">
    <location>
        <begin position="12"/>
        <end position="30"/>
    </location>
</feature>
<evidence type="ECO:0000256" key="2">
    <source>
        <dbReference type="ARBA" id="ARBA00022525"/>
    </source>
</evidence>
<evidence type="ECO:0000256" key="6">
    <source>
        <dbReference type="SAM" id="Phobius"/>
    </source>
</evidence>
<feature type="region of interest" description="Disordered" evidence="5">
    <location>
        <begin position="79"/>
        <end position="173"/>
    </location>
</feature>
<proteinExistence type="predicted"/>
<accession>A0A1G2MGY1</accession>
<dbReference type="EMBL" id="MHRJ01000027">
    <property type="protein sequence ID" value="OHA22301.1"/>
    <property type="molecule type" value="Genomic_DNA"/>
</dbReference>
<dbReference type="Pfam" id="PF18884">
    <property type="entry name" value="TSP3_bac"/>
    <property type="match status" value="1"/>
</dbReference>
<feature type="compositionally biased region" description="Polar residues" evidence="5">
    <location>
        <begin position="122"/>
        <end position="142"/>
    </location>
</feature>
<sequence>MQKSIGITLLEMALAAATAALIAGAFWFLYDGTRPQPKKLNFREEALAEEAAAPAQFDADQDGLLDWEEALWQTDSHMADTDGDGISDGMEVTARRNPRKAGPDDLLDMPLTAARREEKTSPLKTARTQGPTSPQTSVLPTANPTPPSTAETEKTTLPAADGGTPFGKGEAPDSDSNPLYAYGNGIGALILVASADQEAELAFLNSAAGPTRMNEELIKGFEKLAKKYDALAEDIASIIPPAEAKIVHAEFANAYKNYAKAIESIARTPVGSYMSYTSASDYSNATLEIGKNVVGISDFFSGTGVRFTKNAPGAVFMFPR</sequence>
<keyword evidence="6" id="KW-0472">Membrane</keyword>
<evidence type="ECO:0000256" key="3">
    <source>
        <dbReference type="ARBA" id="ARBA00022729"/>
    </source>
</evidence>
<dbReference type="AlphaFoldDB" id="A0A1G2MGY1"/>
<reference evidence="7 8" key="1">
    <citation type="journal article" date="2016" name="Nat. Commun.">
        <title>Thousands of microbial genomes shed light on interconnected biogeochemical processes in an aquifer system.</title>
        <authorList>
            <person name="Anantharaman K."/>
            <person name="Brown C.T."/>
            <person name="Hug L.A."/>
            <person name="Sharon I."/>
            <person name="Castelle C.J."/>
            <person name="Probst A.J."/>
            <person name="Thomas B.C."/>
            <person name="Singh A."/>
            <person name="Wilkins M.J."/>
            <person name="Karaoz U."/>
            <person name="Brodie E.L."/>
            <person name="Williams K.H."/>
            <person name="Hubbard S.S."/>
            <person name="Banfield J.F."/>
        </authorList>
    </citation>
    <scope>NUCLEOTIDE SEQUENCE [LARGE SCALE GENOMIC DNA]</scope>
</reference>
<gene>
    <name evidence="7" type="ORF">A2W52_00795</name>
</gene>
<evidence type="ECO:0000256" key="1">
    <source>
        <dbReference type="ARBA" id="ARBA00004613"/>
    </source>
</evidence>
<name>A0A1G2MGY1_9BACT</name>
<keyword evidence="4" id="KW-0106">Calcium</keyword>
<keyword evidence="2" id="KW-0964">Secreted</keyword>
<evidence type="ECO:0000256" key="5">
    <source>
        <dbReference type="SAM" id="MobiDB-lite"/>
    </source>
</evidence>
<comment type="caution">
    <text evidence="7">The sequence shown here is derived from an EMBL/GenBank/DDBJ whole genome shotgun (WGS) entry which is preliminary data.</text>
</comment>
<evidence type="ECO:0000313" key="7">
    <source>
        <dbReference type="EMBL" id="OHA22301.1"/>
    </source>
</evidence>
<evidence type="ECO:0000313" key="8">
    <source>
        <dbReference type="Proteomes" id="UP000176493"/>
    </source>
</evidence>
<evidence type="ECO:0000256" key="4">
    <source>
        <dbReference type="ARBA" id="ARBA00022837"/>
    </source>
</evidence>
<protein>
    <submittedName>
        <fullName evidence="7">Uncharacterized protein</fullName>
    </submittedName>
</protein>
<keyword evidence="6" id="KW-1133">Transmembrane helix</keyword>